<evidence type="ECO:0000313" key="9">
    <source>
        <dbReference type="EMBL" id="PEG33090.1"/>
    </source>
</evidence>
<reference evidence="9 10" key="1">
    <citation type="submission" date="2017-10" db="EMBL/GenBank/DDBJ databases">
        <title>The new phylogeny of genus Mycobacterium.</title>
        <authorList>
            <person name="Tortoli E."/>
            <person name="Trovato A."/>
            <person name="Cirillo D.M."/>
        </authorList>
    </citation>
    <scope>NUCLEOTIDE SEQUENCE [LARGE SCALE GENOMIC DNA]</scope>
    <source>
        <strain evidence="9 10">CCUG37673</strain>
    </source>
</reference>
<dbReference type="EC" id="4.2.1.84" evidence="2"/>
<keyword evidence="4" id="KW-0456">Lyase</keyword>
<dbReference type="EMBL" id="BLKS01000001">
    <property type="protein sequence ID" value="GFG54204.1"/>
    <property type="molecule type" value="Genomic_DNA"/>
</dbReference>
<feature type="binding site" evidence="6">
    <location>
        <position position="106"/>
    </location>
    <ligand>
        <name>Fe(3+)</name>
        <dbReference type="ChEBI" id="CHEBI:29034"/>
    </ligand>
</feature>
<accession>A0A2A7MNG0</accession>
<dbReference type="AlphaFoldDB" id="A0A2A7MNG0"/>
<dbReference type="PIRSF" id="PIRSF001426">
    <property type="entry name" value="NHase_alpha"/>
    <property type="match status" value="1"/>
</dbReference>
<proteinExistence type="inferred from homology"/>
<keyword evidence="3 6" id="KW-0479">Metal-binding</keyword>
<feature type="binding site" evidence="6">
    <location>
        <position position="107"/>
    </location>
    <ligand>
        <name>Fe(3+)</name>
        <dbReference type="ChEBI" id="CHEBI:29034"/>
    </ligand>
</feature>
<dbReference type="InterPro" id="IPR004232">
    <property type="entry name" value="CN_Hdrtase_a/SCN_Hdrlase_g"/>
</dbReference>
<dbReference type="RefSeq" id="WP_097945312.1">
    <property type="nucleotide sequence ID" value="NZ_BLKS01000001.1"/>
</dbReference>
<name>A0A2A7MNG0_MYCAG</name>
<feature type="domain" description="Nitrile hydratase alpha/Thiocyanate hydrolase gamma" evidence="7">
    <location>
        <begin position="10"/>
        <end position="193"/>
    </location>
</feature>
<dbReference type="InterPro" id="IPR023900">
    <property type="entry name" value="CN_Hdrtase_asu/SCN_Hdrlase_gsu"/>
</dbReference>
<dbReference type="Gene3D" id="3.90.330.10">
    <property type="entry name" value="Nitrile hydratase alpha /Thiocyanate hydrolase gamma"/>
    <property type="match status" value="1"/>
</dbReference>
<feature type="binding site" evidence="6">
    <location>
        <position position="102"/>
    </location>
    <ligand>
        <name>Fe(3+)</name>
        <dbReference type="ChEBI" id="CHEBI:29034"/>
    </ligand>
</feature>
<comment type="catalytic activity">
    <reaction evidence="5">
        <text>an aliphatic primary amide = an aliphatic nitrile + H2O</text>
        <dbReference type="Rhea" id="RHEA:12673"/>
        <dbReference type="ChEBI" id="CHEBI:15377"/>
        <dbReference type="ChEBI" id="CHEBI:65285"/>
        <dbReference type="ChEBI" id="CHEBI:80291"/>
        <dbReference type="EC" id="4.2.1.84"/>
    </reaction>
</comment>
<keyword evidence="6" id="KW-0408">Iron</keyword>
<evidence type="ECO:0000256" key="1">
    <source>
        <dbReference type="ARBA" id="ARBA00009363"/>
    </source>
</evidence>
<reference evidence="8" key="3">
    <citation type="submission" date="2020-02" db="EMBL/GenBank/DDBJ databases">
        <authorList>
            <person name="Matsumoto Y."/>
            <person name="Motooka D."/>
            <person name="Nakamura S."/>
        </authorList>
    </citation>
    <scope>NUCLEOTIDE SEQUENCE</scope>
    <source>
        <strain evidence="8">JCM 6377</strain>
    </source>
</reference>
<evidence type="ECO:0000313" key="11">
    <source>
        <dbReference type="Proteomes" id="UP000465302"/>
    </source>
</evidence>
<evidence type="ECO:0000259" key="7">
    <source>
        <dbReference type="Pfam" id="PF02979"/>
    </source>
</evidence>
<sequence length="203" mass="22860">MTQHVNKYTEYEARTKAIETLLYERGIVSPKAVDRIVSYYENDLGPMGGAKVVAKSWVDPEYREWLKKDATAAIASLGYAGEQAHQITAAFNDPKTHHVVVCTLCSCYPWPVLGLPPAWYKSMEYRSRVVADPRGVLRTDFDLSIPDDVDVHVWDSSSEIRYIVIPERPADTEDWSEEDLVKLVTRDSMIGVQKALSPQQVAG</sequence>
<protein>
    <recommendedName>
        <fullName evidence="2">nitrile hydratase</fullName>
        <ecNumber evidence="2">4.2.1.84</ecNumber>
    </recommendedName>
</protein>
<dbReference type="NCBIfam" id="TIGR01323">
    <property type="entry name" value="nitrile_alph"/>
    <property type="match status" value="1"/>
</dbReference>
<evidence type="ECO:0000256" key="5">
    <source>
        <dbReference type="ARBA" id="ARBA00044877"/>
    </source>
</evidence>
<comment type="caution">
    <text evidence="9">The sequence shown here is derived from an EMBL/GenBank/DDBJ whole genome shotgun (WGS) entry which is preliminary data.</text>
</comment>
<dbReference type="SUPFAM" id="SSF56209">
    <property type="entry name" value="Nitrile hydratase alpha chain"/>
    <property type="match status" value="1"/>
</dbReference>
<organism evidence="9 10">
    <name type="scientific">Mycolicibacterium agri</name>
    <name type="common">Mycobacterium agri</name>
    <dbReference type="NCBI Taxonomy" id="36811"/>
    <lineage>
        <taxon>Bacteria</taxon>
        <taxon>Bacillati</taxon>
        <taxon>Actinomycetota</taxon>
        <taxon>Actinomycetes</taxon>
        <taxon>Mycobacteriales</taxon>
        <taxon>Mycobacteriaceae</taxon>
        <taxon>Mycolicibacterium</taxon>
    </lineage>
</organism>
<evidence type="ECO:0000256" key="4">
    <source>
        <dbReference type="ARBA" id="ARBA00023239"/>
    </source>
</evidence>
<dbReference type="EMBL" id="PDCP01000150">
    <property type="protein sequence ID" value="PEG33090.1"/>
    <property type="molecule type" value="Genomic_DNA"/>
</dbReference>
<dbReference type="InterPro" id="IPR018141">
    <property type="entry name" value="Nitrile_hydratase_asu"/>
</dbReference>
<evidence type="ECO:0000313" key="10">
    <source>
        <dbReference type="Proteomes" id="UP000220914"/>
    </source>
</evidence>
<gene>
    <name evidence="9" type="primary">nthA</name>
    <name evidence="9" type="ORF">CQY20_32675</name>
    <name evidence="8" type="ORF">MAGR_56450</name>
</gene>
<evidence type="ECO:0000256" key="6">
    <source>
        <dbReference type="PIRSR" id="PIRSR001426-1"/>
    </source>
</evidence>
<dbReference type="GO" id="GO:0018822">
    <property type="term" value="F:nitrile hydratase activity"/>
    <property type="evidence" value="ECO:0007669"/>
    <property type="project" value="UniProtKB-EC"/>
</dbReference>
<evidence type="ECO:0000256" key="2">
    <source>
        <dbReference type="ARBA" id="ARBA00013079"/>
    </source>
</evidence>
<evidence type="ECO:0000256" key="3">
    <source>
        <dbReference type="ARBA" id="ARBA00022723"/>
    </source>
</evidence>
<dbReference type="InterPro" id="IPR036648">
    <property type="entry name" value="CN_Hdrase_a/SCN_Hdrase_g_sf"/>
</dbReference>
<comment type="similarity">
    <text evidence="1">Belongs to the nitrile hydratase subunit alpha family.</text>
</comment>
<reference evidence="8 11" key="2">
    <citation type="journal article" date="2019" name="Emerg. Microbes Infect.">
        <title>Comprehensive subspecies identification of 175 nontuberculous mycobacteria species based on 7547 genomic profiles.</title>
        <authorList>
            <person name="Matsumoto Y."/>
            <person name="Kinjo T."/>
            <person name="Motooka D."/>
            <person name="Nabeya D."/>
            <person name="Jung N."/>
            <person name="Uechi K."/>
            <person name="Horii T."/>
            <person name="Iida T."/>
            <person name="Fujita J."/>
            <person name="Nakamura S."/>
        </authorList>
    </citation>
    <scope>NUCLEOTIDE SEQUENCE [LARGE SCALE GENOMIC DNA]</scope>
    <source>
        <strain evidence="8 11">JCM 6377</strain>
    </source>
</reference>
<keyword evidence="10" id="KW-1185">Reference proteome</keyword>
<dbReference type="Pfam" id="PF02979">
    <property type="entry name" value="NHase_alpha"/>
    <property type="match status" value="1"/>
</dbReference>
<dbReference type="OrthoDB" id="528553at2"/>
<evidence type="ECO:0000313" key="8">
    <source>
        <dbReference type="EMBL" id="GFG54204.1"/>
    </source>
</evidence>
<dbReference type="GO" id="GO:0046914">
    <property type="term" value="F:transition metal ion binding"/>
    <property type="evidence" value="ECO:0007669"/>
    <property type="project" value="InterPro"/>
</dbReference>
<feature type="binding site" evidence="6">
    <location>
        <position position="105"/>
    </location>
    <ligand>
        <name>Fe(3+)</name>
        <dbReference type="ChEBI" id="CHEBI:29034"/>
    </ligand>
</feature>
<dbReference type="Proteomes" id="UP000220914">
    <property type="component" value="Unassembled WGS sequence"/>
</dbReference>
<dbReference type="Proteomes" id="UP000465302">
    <property type="component" value="Unassembled WGS sequence"/>
</dbReference>